<reference evidence="1 2" key="1">
    <citation type="submission" date="2018-03" db="EMBL/GenBank/DDBJ databases">
        <authorList>
            <person name="Keele B.F."/>
        </authorList>
    </citation>
    <scope>NUCLEOTIDE SEQUENCE [LARGE SCALE GENOMIC DNA]</scope>
    <source>
        <strain evidence="1 2">CECT 8811</strain>
    </source>
</reference>
<organism evidence="1 2">
    <name type="scientific">Aliiroseovarius pelagivivens</name>
    <dbReference type="NCBI Taxonomy" id="1639690"/>
    <lineage>
        <taxon>Bacteria</taxon>
        <taxon>Pseudomonadati</taxon>
        <taxon>Pseudomonadota</taxon>
        <taxon>Alphaproteobacteria</taxon>
        <taxon>Rhodobacterales</taxon>
        <taxon>Paracoccaceae</taxon>
        <taxon>Aliiroseovarius</taxon>
    </lineage>
</organism>
<evidence type="ECO:0000313" key="1">
    <source>
        <dbReference type="EMBL" id="SPF76665.1"/>
    </source>
</evidence>
<protein>
    <submittedName>
        <fullName evidence="1">Uncharacterized protein</fullName>
    </submittedName>
</protein>
<dbReference type="OrthoDB" id="7873835at2"/>
<accession>A0A2R8AKT4</accession>
<gene>
    <name evidence="1" type="ORF">ALP8811_01678</name>
</gene>
<dbReference type="EMBL" id="OMOI01000001">
    <property type="protein sequence ID" value="SPF76665.1"/>
    <property type="molecule type" value="Genomic_DNA"/>
</dbReference>
<name>A0A2R8AKT4_9RHOB</name>
<dbReference type="RefSeq" id="WP_146184005.1">
    <property type="nucleotide sequence ID" value="NZ_OMOI01000001.1"/>
</dbReference>
<sequence length="84" mass="9199">MTTEFKGSSDRGDEERNRIDQLSGAAQMVQGFTYDHAAHLDPTTVTELMLISRRLERLAERLENDPGVVAALAQANKAKTAPEG</sequence>
<proteinExistence type="predicted"/>
<evidence type="ECO:0000313" key="2">
    <source>
        <dbReference type="Proteomes" id="UP000244911"/>
    </source>
</evidence>
<keyword evidence="2" id="KW-1185">Reference proteome</keyword>
<dbReference type="AlphaFoldDB" id="A0A2R8AKT4"/>
<dbReference type="Proteomes" id="UP000244911">
    <property type="component" value="Unassembled WGS sequence"/>
</dbReference>